<comment type="catalytic activity">
    <reaction evidence="8">
        <text>L-seryl-[protein] + ATP = O-phospho-L-seryl-[protein] + ADP + H(+)</text>
        <dbReference type="Rhea" id="RHEA:17989"/>
        <dbReference type="Rhea" id="RHEA-COMP:9863"/>
        <dbReference type="Rhea" id="RHEA-COMP:11604"/>
        <dbReference type="ChEBI" id="CHEBI:15378"/>
        <dbReference type="ChEBI" id="CHEBI:29999"/>
        <dbReference type="ChEBI" id="CHEBI:30616"/>
        <dbReference type="ChEBI" id="CHEBI:83421"/>
        <dbReference type="ChEBI" id="CHEBI:456216"/>
        <dbReference type="EC" id="2.7.11.22"/>
    </reaction>
</comment>
<sequence length="414" mass="46267">MDPPPPSSRSWSIYGRSEITQRYEILERIGYGAYADVYRARRRSDGVVVALKEVHDHDSSFREIDALQILQDAPHVVDLLEYFWQDDKDAVLVLEFVPTDLASVICDAKRGGGIAVGEVKRCMLQILRGVGACHRNAVVHRDLKPSNLLISAEGVLKLADFGQVSSGIPSQVVVTSCQGYFRKLDLSQRTVVRINKVQRMRHGYHNSLQRCRRETSHGQMDPKTRLLSINEDEYLRELDGLKANYAMEDTDKEMSLQDCDASCLATCSTGDVEDDPFKGSYTYEFLEVEEDDESGALTPGISDIDQLGKIISVLGGLTEETWTGCSKLPDYNKIFFSKVDNPIGLEACLQNRSAAEVNLVRRLLCYDPASRVSAVDLLQDRYFAEEPLPAPVDELRVPSIKDGHDESSPGEWAD</sequence>
<dbReference type="Pfam" id="PF00069">
    <property type="entry name" value="Pkinase"/>
    <property type="match status" value="1"/>
</dbReference>
<dbReference type="OrthoDB" id="1732493at2759"/>
<evidence type="ECO:0000256" key="1">
    <source>
        <dbReference type="ARBA" id="ARBA00006485"/>
    </source>
</evidence>
<reference evidence="14" key="1">
    <citation type="journal article" date="2017" name="Gigascience">
        <title>The genome draft of coconut (Cocos nucifera).</title>
        <authorList>
            <person name="Xiao Y."/>
            <person name="Xu P."/>
            <person name="Fan H."/>
            <person name="Baudouin L."/>
            <person name="Xia W."/>
            <person name="Bocs S."/>
            <person name="Xu J."/>
            <person name="Li Q."/>
            <person name="Guo A."/>
            <person name="Zhou L."/>
            <person name="Li J."/>
            <person name="Wu Y."/>
            <person name="Ma Z."/>
            <person name="Armero A."/>
            <person name="Issali A.E."/>
            <person name="Liu N."/>
            <person name="Peng M."/>
            <person name="Yang Y."/>
        </authorList>
    </citation>
    <scope>NUCLEOTIDE SEQUENCE</scope>
    <source>
        <tissue evidence="14">Spear leaf of Hainan Tall coconut</tissue>
    </source>
</reference>
<dbReference type="InterPro" id="IPR017441">
    <property type="entry name" value="Protein_kinase_ATP_BS"/>
</dbReference>
<dbReference type="GO" id="GO:0005524">
    <property type="term" value="F:ATP binding"/>
    <property type="evidence" value="ECO:0007669"/>
    <property type="project" value="UniProtKB-UniRule"/>
</dbReference>
<dbReference type="PROSITE" id="PS00107">
    <property type="entry name" value="PROTEIN_KINASE_ATP"/>
    <property type="match status" value="1"/>
</dbReference>
<evidence type="ECO:0000256" key="2">
    <source>
        <dbReference type="ARBA" id="ARBA00022527"/>
    </source>
</evidence>
<dbReference type="GO" id="GO:0008353">
    <property type="term" value="F:RNA polymerase II CTD heptapeptide repeat kinase activity"/>
    <property type="evidence" value="ECO:0007669"/>
    <property type="project" value="UniProtKB-EC"/>
</dbReference>
<dbReference type="Gene3D" id="1.10.510.10">
    <property type="entry name" value="Transferase(Phosphotransferase) domain 1"/>
    <property type="match status" value="2"/>
</dbReference>
<feature type="domain" description="Protein kinase" evidence="13">
    <location>
        <begin position="23"/>
        <end position="383"/>
    </location>
</feature>
<feature type="binding site" evidence="10">
    <location>
        <position position="52"/>
    </location>
    <ligand>
        <name>ATP</name>
        <dbReference type="ChEBI" id="CHEBI:30616"/>
    </ligand>
</feature>
<protein>
    <submittedName>
        <fullName evidence="14">Cyclin-dependent kinase F-1</fullName>
    </submittedName>
</protein>
<dbReference type="GO" id="GO:0004693">
    <property type="term" value="F:cyclin-dependent protein serine/threonine kinase activity"/>
    <property type="evidence" value="ECO:0007669"/>
    <property type="project" value="UniProtKB-EC"/>
</dbReference>
<keyword evidence="2 11" id="KW-0723">Serine/threonine-protein kinase</keyword>
<comment type="catalytic activity">
    <reaction evidence="7">
        <text>L-threonyl-[protein] + ATP = O-phospho-L-threonyl-[protein] + ADP + H(+)</text>
        <dbReference type="Rhea" id="RHEA:46608"/>
        <dbReference type="Rhea" id="RHEA-COMP:11060"/>
        <dbReference type="Rhea" id="RHEA-COMP:11605"/>
        <dbReference type="ChEBI" id="CHEBI:15378"/>
        <dbReference type="ChEBI" id="CHEBI:30013"/>
        <dbReference type="ChEBI" id="CHEBI:30616"/>
        <dbReference type="ChEBI" id="CHEBI:61977"/>
        <dbReference type="ChEBI" id="CHEBI:456216"/>
        <dbReference type="EC" id="2.7.11.22"/>
    </reaction>
</comment>
<dbReference type="EMBL" id="CM017873">
    <property type="protein sequence ID" value="KAG1330425.1"/>
    <property type="molecule type" value="Genomic_DNA"/>
</dbReference>
<dbReference type="GO" id="GO:0005634">
    <property type="term" value="C:nucleus"/>
    <property type="evidence" value="ECO:0007669"/>
    <property type="project" value="TreeGrafter"/>
</dbReference>
<keyword evidence="6 10" id="KW-0067">ATP-binding</keyword>
<evidence type="ECO:0000256" key="10">
    <source>
        <dbReference type="PROSITE-ProRule" id="PRU10141"/>
    </source>
</evidence>
<proteinExistence type="inferred from homology"/>
<evidence type="ECO:0000256" key="7">
    <source>
        <dbReference type="ARBA" id="ARBA00047811"/>
    </source>
</evidence>
<dbReference type="InterPro" id="IPR008271">
    <property type="entry name" value="Ser/Thr_kinase_AS"/>
</dbReference>
<dbReference type="AlphaFoldDB" id="A0A8K0MW45"/>
<dbReference type="FunFam" id="3.30.200.20:FF:000664">
    <property type="entry name" value="Cyclin-dependent kinase F-1"/>
    <property type="match status" value="1"/>
</dbReference>
<gene>
    <name evidence="14" type="ORF">COCNU_02G003930</name>
</gene>
<evidence type="ECO:0000256" key="8">
    <source>
        <dbReference type="ARBA" id="ARBA00048367"/>
    </source>
</evidence>
<dbReference type="SUPFAM" id="SSF56112">
    <property type="entry name" value="Protein kinase-like (PK-like)"/>
    <property type="match status" value="2"/>
</dbReference>
<dbReference type="PANTHER" id="PTHR24056">
    <property type="entry name" value="CELL DIVISION PROTEIN KINASE"/>
    <property type="match status" value="1"/>
</dbReference>
<dbReference type="PROSITE" id="PS50011">
    <property type="entry name" value="PROTEIN_KINASE_DOM"/>
    <property type="match status" value="1"/>
</dbReference>
<evidence type="ECO:0000256" key="3">
    <source>
        <dbReference type="ARBA" id="ARBA00022679"/>
    </source>
</evidence>
<name>A0A8K0MW45_COCNU</name>
<dbReference type="InterPro" id="IPR011009">
    <property type="entry name" value="Kinase-like_dom_sf"/>
</dbReference>
<evidence type="ECO:0000256" key="5">
    <source>
        <dbReference type="ARBA" id="ARBA00022777"/>
    </source>
</evidence>
<evidence type="ECO:0000259" key="13">
    <source>
        <dbReference type="PROSITE" id="PS50011"/>
    </source>
</evidence>
<evidence type="ECO:0000256" key="4">
    <source>
        <dbReference type="ARBA" id="ARBA00022741"/>
    </source>
</evidence>
<reference evidence="14" key="2">
    <citation type="submission" date="2019-07" db="EMBL/GenBank/DDBJ databases">
        <authorList>
            <person name="Yang Y."/>
            <person name="Bocs S."/>
            <person name="Baudouin L."/>
        </authorList>
    </citation>
    <scope>NUCLEOTIDE SEQUENCE</scope>
    <source>
        <tissue evidence="14">Spear leaf of Hainan Tall coconut</tissue>
    </source>
</reference>
<keyword evidence="15" id="KW-1185">Reference proteome</keyword>
<dbReference type="PROSITE" id="PS00108">
    <property type="entry name" value="PROTEIN_KINASE_ST"/>
    <property type="match status" value="1"/>
</dbReference>
<evidence type="ECO:0000313" key="15">
    <source>
        <dbReference type="Proteomes" id="UP000797356"/>
    </source>
</evidence>
<keyword evidence="4 10" id="KW-0547">Nucleotide-binding</keyword>
<feature type="region of interest" description="Disordered" evidence="12">
    <location>
        <begin position="394"/>
        <end position="414"/>
    </location>
</feature>
<keyword evidence="5 14" id="KW-0418">Kinase</keyword>
<comment type="catalytic activity">
    <reaction evidence="9">
        <text>[DNA-directed RNA polymerase] + ATP = phospho-[DNA-directed RNA polymerase] + ADP + H(+)</text>
        <dbReference type="Rhea" id="RHEA:10216"/>
        <dbReference type="Rhea" id="RHEA-COMP:11321"/>
        <dbReference type="Rhea" id="RHEA-COMP:11322"/>
        <dbReference type="ChEBI" id="CHEBI:15378"/>
        <dbReference type="ChEBI" id="CHEBI:30616"/>
        <dbReference type="ChEBI" id="CHEBI:43176"/>
        <dbReference type="ChEBI" id="CHEBI:68546"/>
        <dbReference type="ChEBI" id="CHEBI:456216"/>
        <dbReference type="EC" id="2.7.11.23"/>
    </reaction>
</comment>
<evidence type="ECO:0000256" key="9">
    <source>
        <dbReference type="ARBA" id="ARBA00049280"/>
    </source>
</evidence>
<dbReference type="Proteomes" id="UP000797356">
    <property type="component" value="Chromosome 2"/>
</dbReference>
<dbReference type="PANTHER" id="PTHR24056:SF171">
    <property type="entry name" value="CYCLIN-DEPENDENT KINASE 20"/>
    <property type="match status" value="1"/>
</dbReference>
<dbReference type="InterPro" id="IPR050108">
    <property type="entry name" value="CDK"/>
</dbReference>
<evidence type="ECO:0000256" key="6">
    <source>
        <dbReference type="ARBA" id="ARBA00022840"/>
    </source>
</evidence>
<comment type="similarity">
    <text evidence="1">Belongs to the protein kinase superfamily. CMGC Ser/Thr protein kinase family. CDC2/CDKX subfamily.</text>
</comment>
<evidence type="ECO:0000256" key="11">
    <source>
        <dbReference type="RuleBase" id="RU000304"/>
    </source>
</evidence>
<evidence type="ECO:0000313" key="14">
    <source>
        <dbReference type="EMBL" id="KAG1330425.1"/>
    </source>
</evidence>
<organism evidence="14 15">
    <name type="scientific">Cocos nucifera</name>
    <name type="common">Coconut palm</name>
    <dbReference type="NCBI Taxonomy" id="13894"/>
    <lineage>
        <taxon>Eukaryota</taxon>
        <taxon>Viridiplantae</taxon>
        <taxon>Streptophyta</taxon>
        <taxon>Embryophyta</taxon>
        <taxon>Tracheophyta</taxon>
        <taxon>Spermatophyta</taxon>
        <taxon>Magnoliopsida</taxon>
        <taxon>Liliopsida</taxon>
        <taxon>Arecaceae</taxon>
        <taxon>Arecoideae</taxon>
        <taxon>Cocoseae</taxon>
        <taxon>Attaleinae</taxon>
        <taxon>Cocos</taxon>
    </lineage>
</organism>
<keyword evidence="3" id="KW-0808">Transferase</keyword>
<dbReference type="InterPro" id="IPR000719">
    <property type="entry name" value="Prot_kinase_dom"/>
</dbReference>
<comment type="caution">
    <text evidence="14">The sequence shown here is derived from an EMBL/GenBank/DDBJ whole genome shotgun (WGS) entry which is preliminary data.</text>
</comment>
<accession>A0A8K0MW45</accession>
<feature type="compositionally biased region" description="Basic and acidic residues" evidence="12">
    <location>
        <begin position="394"/>
        <end position="407"/>
    </location>
</feature>
<evidence type="ECO:0000256" key="12">
    <source>
        <dbReference type="SAM" id="MobiDB-lite"/>
    </source>
</evidence>
<dbReference type="SMART" id="SM00220">
    <property type="entry name" value="S_TKc"/>
    <property type="match status" value="1"/>
</dbReference>